<dbReference type="InterPro" id="IPR043426">
    <property type="entry name" value="MltB-like"/>
</dbReference>
<evidence type="ECO:0000259" key="2">
    <source>
        <dbReference type="Pfam" id="PF13406"/>
    </source>
</evidence>
<dbReference type="Gene3D" id="1.10.8.350">
    <property type="entry name" value="Bacterial muramidase"/>
    <property type="match status" value="1"/>
</dbReference>
<reference evidence="3 4" key="1">
    <citation type="submission" date="2014-06" db="EMBL/GenBank/DDBJ databases">
        <title>Shewanella sp. YQH10.</title>
        <authorList>
            <person name="Liu Y."/>
            <person name="Zeng R."/>
        </authorList>
    </citation>
    <scope>NUCLEOTIDE SEQUENCE [LARGE SCALE GENOMIC DNA]</scope>
    <source>
        <strain evidence="3 4">YQH10</strain>
    </source>
</reference>
<evidence type="ECO:0000256" key="1">
    <source>
        <dbReference type="SAM" id="SignalP"/>
    </source>
</evidence>
<dbReference type="STRING" id="1515746.HR45_15920"/>
<dbReference type="Proteomes" id="UP000029264">
    <property type="component" value="Unassembled WGS sequence"/>
</dbReference>
<dbReference type="InterPro" id="IPR031304">
    <property type="entry name" value="SLT_2"/>
</dbReference>
<dbReference type="OrthoDB" id="9772911at2"/>
<dbReference type="eggNOG" id="COG2951">
    <property type="taxonomic scope" value="Bacteria"/>
</dbReference>
<evidence type="ECO:0000313" key="3">
    <source>
        <dbReference type="EMBL" id="KFZ36469.1"/>
    </source>
</evidence>
<proteinExistence type="predicted"/>
<feature type="chain" id="PRO_5001900578" description="Transglycosylase SLT domain-containing protein" evidence="1">
    <location>
        <begin position="27"/>
        <end position="325"/>
    </location>
</feature>
<comment type="caution">
    <text evidence="3">The sequence shown here is derived from an EMBL/GenBank/DDBJ whole genome shotgun (WGS) entry which is preliminary data.</text>
</comment>
<dbReference type="Gene3D" id="1.10.530.10">
    <property type="match status" value="1"/>
</dbReference>
<dbReference type="InterPro" id="IPR023346">
    <property type="entry name" value="Lysozyme-like_dom_sf"/>
</dbReference>
<feature type="domain" description="Transglycosylase SLT" evidence="2">
    <location>
        <begin position="29"/>
        <end position="317"/>
    </location>
</feature>
<evidence type="ECO:0000313" key="4">
    <source>
        <dbReference type="Proteomes" id="UP000029264"/>
    </source>
</evidence>
<sequence>MLTQPRQWILNSLCLCAFPYSVIAVAQGFDEFVASLANQAKAQGVNANDVDAIAAQVKLFRKASTASTPRANSLEIYIPSQVTEQKASAAEQFYQQYRAPFNKLSQQYGVQPRFILAQWAMLGSFTGDDLATYPLASVTASYAYQGENQFTAQFIAALRLIANGGYPFDDLVSNTDGTMGPMRFTATMLLHCAVDGDGDGKIDVWHNPLDIYASTASCWQQNGWDESQTWGRQVRAPKALYPTRTGMTHQASFVDWQAAGVRRYDGRDLPNRRDMTASLIMPDGVKGRQYIVYKNYRILYQQHPDDYLVLAIAHLSERIKKLGVD</sequence>
<organism evidence="3 4">
    <name type="scientific">Shewanella mangrovi</name>
    <dbReference type="NCBI Taxonomy" id="1515746"/>
    <lineage>
        <taxon>Bacteria</taxon>
        <taxon>Pseudomonadati</taxon>
        <taxon>Pseudomonadota</taxon>
        <taxon>Gammaproteobacteria</taxon>
        <taxon>Alteromonadales</taxon>
        <taxon>Shewanellaceae</taxon>
        <taxon>Shewanella</taxon>
    </lineage>
</organism>
<dbReference type="PANTHER" id="PTHR30163">
    <property type="entry name" value="MEMBRANE-BOUND LYTIC MUREIN TRANSGLYCOSYLASE B"/>
    <property type="match status" value="1"/>
</dbReference>
<dbReference type="SUPFAM" id="SSF53955">
    <property type="entry name" value="Lysozyme-like"/>
    <property type="match status" value="1"/>
</dbReference>
<dbReference type="GO" id="GO:0008933">
    <property type="term" value="F:peptidoglycan lytic transglycosylase activity"/>
    <property type="evidence" value="ECO:0007669"/>
    <property type="project" value="TreeGrafter"/>
</dbReference>
<accession>A0A094JEK4</accession>
<dbReference type="GO" id="GO:0009253">
    <property type="term" value="P:peptidoglycan catabolic process"/>
    <property type="evidence" value="ECO:0007669"/>
    <property type="project" value="TreeGrafter"/>
</dbReference>
<dbReference type="Pfam" id="PF13406">
    <property type="entry name" value="SLT_2"/>
    <property type="match status" value="1"/>
</dbReference>
<dbReference type="RefSeq" id="WP_052074792.1">
    <property type="nucleotide sequence ID" value="NZ_JPEO01000017.1"/>
</dbReference>
<dbReference type="EMBL" id="JPEO01000017">
    <property type="protein sequence ID" value="KFZ36469.1"/>
    <property type="molecule type" value="Genomic_DNA"/>
</dbReference>
<name>A0A094JEK4_9GAMM</name>
<protein>
    <recommendedName>
        <fullName evidence="2">Transglycosylase SLT domain-containing protein</fullName>
    </recommendedName>
</protein>
<keyword evidence="4" id="KW-1185">Reference proteome</keyword>
<dbReference type="AlphaFoldDB" id="A0A094JEK4"/>
<feature type="signal peptide" evidence="1">
    <location>
        <begin position="1"/>
        <end position="26"/>
    </location>
</feature>
<keyword evidence="1" id="KW-0732">Signal</keyword>
<dbReference type="PANTHER" id="PTHR30163:SF8">
    <property type="entry name" value="LYTIC MUREIN TRANSGLYCOSYLASE"/>
    <property type="match status" value="1"/>
</dbReference>
<gene>
    <name evidence="3" type="ORF">HR45_15920</name>
</gene>